<keyword evidence="1" id="KW-1133">Transmembrane helix</keyword>
<organism evidence="2 3">
    <name type="scientific">Orrella daihaiensis</name>
    <dbReference type="NCBI Taxonomy" id="2782176"/>
    <lineage>
        <taxon>Bacteria</taxon>
        <taxon>Pseudomonadati</taxon>
        <taxon>Pseudomonadota</taxon>
        <taxon>Betaproteobacteria</taxon>
        <taxon>Burkholderiales</taxon>
        <taxon>Alcaligenaceae</taxon>
        <taxon>Orrella</taxon>
    </lineage>
</organism>
<evidence type="ECO:0000313" key="3">
    <source>
        <dbReference type="Proteomes" id="UP000831607"/>
    </source>
</evidence>
<evidence type="ECO:0000256" key="1">
    <source>
        <dbReference type="SAM" id="Phobius"/>
    </source>
</evidence>
<accession>A0ABY4ALQ9</accession>
<proteinExistence type="predicted"/>
<dbReference type="EMBL" id="CP063982">
    <property type="protein sequence ID" value="UOD51241.1"/>
    <property type="molecule type" value="Genomic_DNA"/>
</dbReference>
<keyword evidence="3" id="KW-1185">Reference proteome</keyword>
<gene>
    <name evidence="2" type="ORF">DHf2319_04950</name>
</gene>
<sequence>MTSLLRPNGHGRVSSWPRARQTGQALVEWMVVAALAMLVVIWAAGEFAQKAEQAAADGYGQWLQAVSTAITEAIKHDDAASQPSAGMFGQLPLNTLVPIEPWLARLKQDGWLAAALASRPSLPYDIRLVRLDSTGACASDACPLTVLLLAMPRTEQAALHPSAILAALAGKGLAVTDLAPDRLRGAAYEVSNPMPGGMPLPLGTVGLLAWHPDRAPAYVRLHETRSVTLAGGVQLGQTAQAEGDCQPEGLVMVDSAGELLICQSGHWQKVGQPHDHVRQCGALAQQDQVLLDLQRQSRLWPLLGGDSGCRCPSDFAAVNLGREFERVGPVVLVDGYACLRL</sequence>
<name>A0ABY4ALQ9_9BURK</name>
<dbReference type="RefSeq" id="WP_243479708.1">
    <property type="nucleotide sequence ID" value="NZ_CP063982.1"/>
</dbReference>
<keyword evidence="1" id="KW-0472">Membrane</keyword>
<protein>
    <submittedName>
        <fullName evidence="2">Uncharacterized protein</fullName>
    </submittedName>
</protein>
<keyword evidence="1" id="KW-0812">Transmembrane</keyword>
<evidence type="ECO:0000313" key="2">
    <source>
        <dbReference type="EMBL" id="UOD51241.1"/>
    </source>
</evidence>
<dbReference type="Proteomes" id="UP000831607">
    <property type="component" value="Chromosome"/>
</dbReference>
<reference evidence="2 3" key="1">
    <citation type="submission" date="2020-11" db="EMBL/GenBank/DDBJ databases">
        <title>Algicoccus daihaiensis sp.nov., isolated from Daihai Lake in Inner Mongolia.</title>
        <authorList>
            <person name="Kai J."/>
        </authorList>
    </citation>
    <scope>NUCLEOTIDE SEQUENCE [LARGE SCALE GENOMIC DNA]</scope>
    <source>
        <strain evidence="3">f23</strain>
    </source>
</reference>
<feature type="transmembrane region" description="Helical" evidence="1">
    <location>
        <begin position="26"/>
        <end position="45"/>
    </location>
</feature>